<comment type="similarity">
    <text evidence="1 4">Belongs to the DNA mismatch repair MutL/HexB family.</text>
</comment>
<reference evidence="8 9" key="1">
    <citation type="submission" date="2020-08" db="EMBL/GenBank/DDBJ databases">
        <title>Genome public.</title>
        <authorList>
            <person name="Liu C."/>
            <person name="Sun Q."/>
        </authorList>
    </citation>
    <scope>NUCLEOTIDE SEQUENCE [LARGE SCALE GENOMIC DNA]</scope>
    <source>
        <strain evidence="8 9">M2</strain>
    </source>
</reference>
<keyword evidence="8" id="KW-0540">Nuclease</keyword>
<dbReference type="InterPro" id="IPR037198">
    <property type="entry name" value="MutL_C_sf"/>
</dbReference>
<dbReference type="SUPFAM" id="SSF118116">
    <property type="entry name" value="DNA mismatch repair protein MutL"/>
    <property type="match status" value="1"/>
</dbReference>
<dbReference type="InterPro" id="IPR038973">
    <property type="entry name" value="MutL/Mlh/Pms-like"/>
</dbReference>
<dbReference type="InterPro" id="IPR020568">
    <property type="entry name" value="Ribosomal_Su5_D2-typ_SF"/>
</dbReference>
<dbReference type="InterPro" id="IPR014762">
    <property type="entry name" value="DNA_mismatch_repair_CS"/>
</dbReference>
<accession>A0ABR7GM81</accession>
<comment type="caution">
    <text evidence="8">The sequence shown here is derived from an EMBL/GenBank/DDBJ whole genome shotgun (WGS) entry which is preliminary data.</text>
</comment>
<organism evidence="8 9">
    <name type="scientific">Agathobaculum hominis</name>
    <dbReference type="NCBI Taxonomy" id="2763014"/>
    <lineage>
        <taxon>Bacteria</taxon>
        <taxon>Bacillati</taxon>
        <taxon>Bacillota</taxon>
        <taxon>Clostridia</taxon>
        <taxon>Eubacteriales</taxon>
        <taxon>Butyricicoccaceae</taxon>
        <taxon>Agathobaculum</taxon>
    </lineage>
</organism>
<dbReference type="NCBIfam" id="TIGR00585">
    <property type="entry name" value="mutl"/>
    <property type="match status" value="1"/>
</dbReference>
<feature type="compositionally biased region" description="Polar residues" evidence="5">
    <location>
        <begin position="462"/>
        <end position="481"/>
    </location>
</feature>
<keyword evidence="2 4" id="KW-0227">DNA damage</keyword>
<feature type="region of interest" description="Disordered" evidence="5">
    <location>
        <begin position="358"/>
        <end position="383"/>
    </location>
</feature>
<evidence type="ECO:0000259" key="7">
    <source>
        <dbReference type="SMART" id="SM01340"/>
    </source>
</evidence>
<keyword evidence="8" id="KW-0255">Endonuclease</keyword>
<dbReference type="Gene3D" id="3.30.1540.20">
    <property type="entry name" value="MutL, C-terminal domain, dimerisation subdomain"/>
    <property type="match status" value="1"/>
</dbReference>
<dbReference type="InterPro" id="IPR002099">
    <property type="entry name" value="MutL/Mlh/PMS"/>
</dbReference>
<dbReference type="InterPro" id="IPR042120">
    <property type="entry name" value="MutL_C_dimsub"/>
</dbReference>
<dbReference type="Pfam" id="PF13589">
    <property type="entry name" value="HATPase_c_3"/>
    <property type="match status" value="1"/>
</dbReference>
<dbReference type="CDD" id="cd16926">
    <property type="entry name" value="HATPase_MutL-MLH-PMS-like"/>
    <property type="match status" value="1"/>
</dbReference>
<dbReference type="SMART" id="SM00853">
    <property type="entry name" value="MutL_C"/>
    <property type="match status" value="1"/>
</dbReference>
<keyword evidence="3 4" id="KW-0234">DNA repair</keyword>
<dbReference type="SUPFAM" id="SSF55874">
    <property type="entry name" value="ATPase domain of HSP90 chaperone/DNA topoisomerase II/histidine kinase"/>
    <property type="match status" value="1"/>
</dbReference>
<dbReference type="RefSeq" id="WP_186969655.1">
    <property type="nucleotide sequence ID" value="NZ_JACOPK010000004.1"/>
</dbReference>
<dbReference type="PANTHER" id="PTHR10073:SF12">
    <property type="entry name" value="DNA MISMATCH REPAIR PROTEIN MLH1"/>
    <property type="match status" value="1"/>
</dbReference>
<name>A0ABR7GM81_9FIRM</name>
<dbReference type="InterPro" id="IPR042121">
    <property type="entry name" value="MutL_C_regsub"/>
</dbReference>
<keyword evidence="8" id="KW-0378">Hydrolase</keyword>
<dbReference type="Proteomes" id="UP000641741">
    <property type="component" value="Unassembled WGS sequence"/>
</dbReference>
<sequence>MAIIKELSSHLADLIAAGEVVERPASVAKELVENAIDAGSNRITVEIENGGITYLRIADNGCGMAPEDAPVAFRRHATSKLRSEEDLAAIGTLGFRGEALAAISSVTRIDLFTRQREAIAGVHLHLEAGEIQVNEEAGCPEGTTIVVRDLFYNTPARMKFLKKDFTEAGYVLGVVQHAALSHPEIAFTLIRDGKQVFSTDGKGKLITPVFAVFGKEMTANMIEVPENEHNGLTVHGYIVKPHAGRANRSMQHFFVNGRYVKSRLMQAALEEAYRNAIITGKYPSGAIFLELPLSAVDVNVHPAKTEVKFSQEKPVFEAVYIACKNALAANDNTPQLEHKEKHTPREDNLTQEQQRFAVPRSEPAPAARSFAQPLQTQPVSKGEDAELEDFLVSVPPRTVRPVYMSAPPLGNFKPDPARAVGRVQLPSELKNTQEKVEPEADIAVLPAERPQTDEEAAELASDTASEDNLVNIPQSQTNPQKTAAEEPVYEPIDHGARVIGECFRTYIIAEDEDGLLLIDKHAAHERILFNKLRAETEMPQQQLLTPVVVELTGEEAAAVQTQLEDIRKAGFSIDPFGENSFAVRSVPAYLDSGDVQSVISELAEKAMNSRTTVPDRLDDLIHTVACKAAIKAGRATTMLELQNLCDRVLSDDNVRSCPHGRPTTVRLTKYELDKMFKRVNQ</sequence>
<gene>
    <name evidence="4 8" type="primary">mutL</name>
    <name evidence="8" type="ORF">H8S02_05425</name>
</gene>
<dbReference type="CDD" id="cd00782">
    <property type="entry name" value="MutL_Trans"/>
    <property type="match status" value="1"/>
</dbReference>
<dbReference type="InterPro" id="IPR014721">
    <property type="entry name" value="Ribsml_uS5_D2-typ_fold_subgr"/>
</dbReference>
<feature type="region of interest" description="Disordered" evidence="5">
    <location>
        <begin position="449"/>
        <end position="485"/>
    </location>
</feature>
<dbReference type="HAMAP" id="MF_00149">
    <property type="entry name" value="DNA_mis_repair"/>
    <property type="match status" value="1"/>
</dbReference>
<dbReference type="PROSITE" id="PS00058">
    <property type="entry name" value="DNA_MISMATCH_REPAIR_1"/>
    <property type="match status" value="1"/>
</dbReference>
<evidence type="ECO:0000256" key="1">
    <source>
        <dbReference type="ARBA" id="ARBA00006082"/>
    </source>
</evidence>
<dbReference type="InterPro" id="IPR013507">
    <property type="entry name" value="DNA_mismatch_S5_2-like"/>
</dbReference>
<proteinExistence type="inferred from homology"/>
<evidence type="ECO:0000313" key="9">
    <source>
        <dbReference type="Proteomes" id="UP000641741"/>
    </source>
</evidence>
<dbReference type="Gene3D" id="3.30.565.10">
    <property type="entry name" value="Histidine kinase-like ATPase, C-terminal domain"/>
    <property type="match status" value="1"/>
</dbReference>
<evidence type="ECO:0000256" key="5">
    <source>
        <dbReference type="SAM" id="MobiDB-lite"/>
    </source>
</evidence>
<feature type="domain" description="MutL C-terminal dimerisation" evidence="6">
    <location>
        <begin position="498"/>
        <end position="636"/>
    </location>
</feature>
<dbReference type="Pfam" id="PF01119">
    <property type="entry name" value="DNA_mis_repair"/>
    <property type="match status" value="1"/>
</dbReference>
<evidence type="ECO:0000259" key="6">
    <source>
        <dbReference type="SMART" id="SM00853"/>
    </source>
</evidence>
<dbReference type="Gene3D" id="3.30.230.10">
    <property type="match status" value="1"/>
</dbReference>
<dbReference type="SUPFAM" id="SSF54211">
    <property type="entry name" value="Ribosomal protein S5 domain 2-like"/>
    <property type="match status" value="1"/>
</dbReference>
<dbReference type="EMBL" id="JACOPK010000004">
    <property type="protein sequence ID" value="MBC5695386.1"/>
    <property type="molecule type" value="Genomic_DNA"/>
</dbReference>
<evidence type="ECO:0000256" key="4">
    <source>
        <dbReference type="HAMAP-Rule" id="MF_00149"/>
    </source>
</evidence>
<comment type="function">
    <text evidence="4">This protein is involved in the repair of mismatches in DNA. It is required for dam-dependent methyl-directed DNA mismatch repair. May act as a 'molecular matchmaker', a protein that promotes the formation of a stable complex between two or more DNA-binding proteins in an ATP-dependent manner without itself being part of a final effector complex.</text>
</comment>
<dbReference type="PANTHER" id="PTHR10073">
    <property type="entry name" value="DNA MISMATCH REPAIR PROTEIN MLH, PMS, MUTL"/>
    <property type="match status" value="1"/>
</dbReference>
<feature type="domain" description="DNA mismatch repair protein S5" evidence="7">
    <location>
        <begin position="209"/>
        <end position="328"/>
    </location>
</feature>
<dbReference type="SMART" id="SM01340">
    <property type="entry name" value="DNA_mis_repair"/>
    <property type="match status" value="1"/>
</dbReference>
<dbReference type="InterPro" id="IPR036890">
    <property type="entry name" value="HATPase_C_sf"/>
</dbReference>
<evidence type="ECO:0000256" key="3">
    <source>
        <dbReference type="ARBA" id="ARBA00023204"/>
    </source>
</evidence>
<dbReference type="Gene3D" id="3.30.1370.100">
    <property type="entry name" value="MutL, C-terminal domain, regulatory subdomain"/>
    <property type="match status" value="1"/>
</dbReference>
<protein>
    <recommendedName>
        <fullName evidence="4">DNA mismatch repair protein MutL</fullName>
    </recommendedName>
</protein>
<dbReference type="InterPro" id="IPR014790">
    <property type="entry name" value="MutL_C"/>
</dbReference>
<evidence type="ECO:0000313" key="8">
    <source>
        <dbReference type="EMBL" id="MBC5695386.1"/>
    </source>
</evidence>
<dbReference type="Pfam" id="PF08676">
    <property type="entry name" value="MutL_C"/>
    <property type="match status" value="1"/>
</dbReference>
<keyword evidence="9" id="KW-1185">Reference proteome</keyword>
<dbReference type="GO" id="GO:0004519">
    <property type="term" value="F:endonuclease activity"/>
    <property type="evidence" value="ECO:0007669"/>
    <property type="project" value="UniProtKB-KW"/>
</dbReference>
<evidence type="ECO:0000256" key="2">
    <source>
        <dbReference type="ARBA" id="ARBA00022763"/>
    </source>
</evidence>
<dbReference type="InterPro" id="IPR020667">
    <property type="entry name" value="DNA_mismatch_repair_MutL"/>
</dbReference>